<dbReference type="GO" id="GO:0003677">
    <property type="term" value="F:DNA binding"/>
    <property type="evidence" value="ECO:0007669"/>
    <property type="project" value="UniProtKB-UniRule"/>
</dbReference>
<dbReference type="PROSITE" id="PS51898">
    <property type="entry name" value="TYR_RECOMBINASE"/>
    <property type="match status" value="1"/>
</dbReference>
<dbReference type="InterPro" id="IPR010998">
    <property type="entry name" value="Integrase_recombinase_N"/>
</dbReference>
<evidence type="ECO:0000256" key="2">
    <source>
        <dbReference type="ARBA" id="ARBA00022908"/>
    </source>
</evidence>
<evidence type="ECO:0000259" key="6">
    <source>
        <dbReference type="PROSITE" id="PS51898"/>
    </source>
</evidence>
<evidence type="ECO:0000256" key="4">
    <source>
        <dbReference type="ARBA" id="ARBA00023172"/>
    </source>
</evidence>
<evidence type="ECO:0000313" key="9">
    <source>
        <dbReference type="EMBL" id="BCE44936.1"/>
    </source>
</evidence>
<keyword evidence="3 5" id="KW-0238">DNA-binding</keyword>
<evidence type="ECO:0000256" key="1">
    <source>
        <dbReference type="ARBA" id="ARBA00008857"/>
    </source>
</evidence>
<dbReference type="EMBL" id="AP023091">
    <property type="protein sequence ID" value="BCE18684.1"/>
    <property type="molecule type" value="Genomic_DNA"/>
</dbReference>
<evidence type="ECO:0000256" key="5">
    <source>
        <dbReference type="PROSITE-ProRule" id="PRU01248"/>
    </source>
</evidence>
<dbReference type="PANTHER" id="PTHR30349:SF41">
    <property type="entry name" value="INTEGRASE_RECOMBINASE PROTEIN MJ0367-RELATED"/>
    <property type="match status" value="1"/>
</dbReference>
<gene>
    <name evidence="10" type="ORF">XF10B_12780</name>
    <name evidence="8" type="ORF">XF1B_13650</name>
    <name evidence="9" type="ORF">XF4B_12850</name>
</gene>
<reference evidence="8" key="1">
    <citation type="submission" date="2020-05" db="EMBL/GenBank/DDBJ databases">
        <title>Complete genome sequence of Bradyrhizobium diazoefficiens XF1 isolated from soybean nodule.</title>
        <authorList>
            <person name="Noda R."/>
            <person name="Kakizaki K."/>
            <person name="Minamisawa K."/>
        </authorList>
    </citation>
    <scope>NUCLEOTIDE SEQUENCE</scope>
    <source>
        <strain evidence="8">XF1</strain>
    </source>
</reference>
<dbReference type="GO" id="GO:0006310">
    <property type="term" value="P:DNA recombination"/>
    <property type="evidence" value="ECO:0007669"/>
    <property type="project" value="UniProtKB-KW"/>
</dbReference>
<dbReference type="InterPro" id="IPR011010">
    <property type="entry name" value="DNA_brk_join_enz"/>
</dbReference>
<accession>A0A809YWH9</accession>
<dbReference type="InterPro" id="IPR044068">
    <property type="entry name" value="CB"/>
</dbReference>
<comment type="similarity">
    <text evidence="1">Belongs to the 'phage' integrase family.</text>
</comment>
<evidence type="ECO:0000256" key="3">
    <source>
        <dbReference type="ARBA" id="ARBA00023125"/>
    </source>
</evidence>
<dbReference type="PANTHER" id="PTHR30349">
    <property type="entry name" value="PHAGE INTEGRASE-RELATED"/>
    <property type="match status" value="1"/>
</dbReference>
<dbReference type="InterPro" id="IPR013762">
    <property type="entry name" value="Integrase-like_cat_sf"/>
</dbReference>
<feature type="domain" description="Tyr recombinase" evidence="6">
    <location>
        <begin position="375"/>
        <end position="575"/>
    </location>
</feature>
<keyword evidence="2" id="KW-0229">DNA integration</keyword>
<dbReference type="EMBL" id="AP023094">
    <property type="protein sequence ID" value="BCE44936.1"/>
    <property type="molecule type" value="Genomic_DNA"/>
</dbReference>
<dbReference type="Gene3D" id="1.10.443.10">
    <property type="entry name" value="Intergrase catalytic core"/>
    <property type="match status" value="1"/>
</dbReference>
<reference evidence="10" key="2">
    <citation type="submission" date="2020-05" db="EMBL/GenBank/DDBJ databases">
        <title>Complete genome sequence of Bradyrhizobium diazoefficiens XF10 isolated from soybean nodule.</title>
        <authorList>
            <person name="Noda R."/>
            <person name="Kakizaki K."/>
            <person name="Minamisawa K."/>
        </authorList>
    </citation>
    <scope>NUCLEOTIDE SEQUENCE</scope>
    <source>
        <strain evidence="10">XF10</strain>
    </source>
</reference>
<dbReference type="Gene3D" id="1.10.150.130">
    <property type="match status" value="1"/>
</dbReference>
<keyword evidence="4" id="KW-0233">DNA recombination</keyword>
<organism evidence="9">
    <name type="scientific">Bradyrhizobium diazoefficiens</name>
    <dbReference type="NCBI Taxonomy" id="1355477"/>
    <lineage>
        <taxon>Bacteria</taxon>
        <taxon>Pseudomonadati</taxon>
        <taxon>Pseudomonadota</taxon>
        <taxon>Alphaproteobacteria</taxon>
        <taxon>Hyphomicrobiales</taxon>
        <taxon>Nitrobacteraceae</taxon>
        <taxon>Bradyrhizobium</taxon>
    </lineage>
</organism>
<evidence type="ECO:0000313" key="10">
    <source>
        <dbReference type="EMBL" id="BCE88480.1"/>
    </source>
</evidence>
<evidence type="ECO:0008006" key="11">
    <source>
        <dbReference type="Google" id="ProtNLM"/>
    </source>
</evidence>
<evidence type="ECO:0000313" key="8">
    <source>
        <dbReference type="EMBL" id="BCE18684.1"/>
    </source>
</evidence>
<reference evidence="9" key="3">
    <citation type="submission" date="2020-05" db="EMBL/GenBank/DDBJ databases">
        <title>Complete genome sequence of Bradyrhizobium diazoefficiens XF4 isolated from soybean nodule.</title>
        <authorList>
            <person name="Noda R."/>
            <person name="Kakizaki K."/>
            <person name="Minamisawa K."/>
        </authorList>
    </citation>
    <scope>NUCLEOTIDE SEQUENCE</scope>
    <source>
        <strain evidence="9">XF4</strain>
    </source>
</reference>
<dbReference type="InterPro" id="IPR050090">
    <property type="entry name" value="Tyrosine_recombinase_XerCD"/>
</dbReference>
<name>A0A809YWH9_9BRAD</name>
<dbReference type="SUPFAM" id="SSF56349">
    <property type="entry name" value="DNA breaking-rejoining enzymes"/>
    <property type="match status" value="1"/>
</dbReference>
<protein>
    <recommendedName>
        <fullName evidence="11">Recombinase XerD</fullName>
    </recommendedName>
</protein>
<sequence>MKRDGSRFQLYVRRIPVDVRERLVGRTLHFPLGAETHAVTISPRAQAIRFSLRADEPAEVKTRIAAADQYLERILRAFRDDSPTSLTNAQATALAGRLYRAWAGGEGRERTYAVEQGHDGKMRPVPHDPEDDAVIFEAALMRLVRLETIGKHEMDKPAPRRNPFDLDNLPPADQCPETSALEIHLGRLVDRLLLSEGIRRVDAASRGLLLRAFWLALRDAFEVRLRNAQGDYSPDPKSERFPAWVAPNGDSATIKQSVLKRGSLTALVEGWWVEAKARNLKPSTRESYSNSMAAFVAFLGHDDCSRVSKGDVIGFKDHRLATINPRTGKPISAKTVKDNDLSGLKAVFGWATSNGKMHSNPAEGVTLKAAKPRKLRSKAFTDAEARAILTASLRAKRGGEMPETFAAKRWVPWLMAYTGARVGEMAQLRKEDLHKHGRDIWYLTVTPEAGTVKTNEARDVVLHPHLIEMGFVEFVRTAPRGHLFLRPSDDGGEQERVLGPLQGIKNRLAEFARGVVPDKGVAPNHGWRHRFKPIGVRSGIDRRTLDVISGHALEGRTVADGYHGVELEDQAAALAKYPRYKI</sequence>
<proteinExistence type="inferred from homology"/>
<dbReference type="AlphaFoldDB" id="A0A809YWH9"/>
<dbReference type="PROSITE" id="PS51900">
    <property type="entry name" value="CB"/>
    <property type="match status" value="1"/>
</dbReference>
<dbReference type="GO" id="GO:0015074">
    <property type="term" value="P:DNA integration"/>
    <property type="evidence" value="ECO:0007669"/>
    <property type="project" value="UniProtKB-KW"/>
</dbReference>
<feature type="domain" description="Core-binding (CB)" evidence="7">
    <location>
        <begin position="262"/>
        <end position="352"/>
    </location>
</feature>
<dbReference type="InterPro" id="IPR002104">
    <property type="entry name" value="Integrase_catalytic"/>
</dbReference>
<evidence type="ECO:0000259" key="7">
    <source>
        <dbReference type="PROSITE" id="PS51900"/>
    </source>
</evidence>
<dbReference type="EMBL" id="AP023099">
    <property type="protein sequence ID" value="BCE88480.1"/>
    <property type="molecule type" value="Genomic_DNA"/>
</dbReference>